<protein>
    <submittedName>
        <fullName evidence="1">Uncharacterized protein</fullName>
    </submittedName>
</protein>
<evidence type="ECO:0000313" key="1">
    <source>
        <dbReference type="EMBL" id="CAF5175655.1"/>
    </source>
</evidence>
<dbReference type="AlphaFoldDB" id="A0A8S3H0R4"/>
<comment type="caution">
    <text evidence="1">The sequence shown here is derived from an EMBL/GenBank/DDBJ whole genome shotgun (WGS) entry which is preliminary data.</text>
</comment>
<organism evidence="1 2">
    <name type="scientific">Rotaria magnacalcarata</name>
    <dbReference type="NCBI Taxonomy" id="392030"/>
    <lineage>
        <taxon>Eukaryota</taxon>
        <taxon>Metazoa</taxon>
        <taxon>Spiralia</taxon>
        <taxon>Gnathifera</taxon>
        <taxon>Rotifera</taxon>
        <taxon>Eurotatoria</taxon>
        <taxon>Bdelloidea</taxon>
        <taxon>Philodinida</taxon>
        <taxon>Philodinidae</taxon>
        <taxon>Rotaria</taxon>
    </lineage>
</organism>
<name>A0A8S3H0R4_9BILA</name>
<sequence>MVEGAIYTQPQSTDLIINSPIIRTIKNSLQKKYRTTSPPVPQKSNNFRSYYPTRFLGMIEFHLIIRLRTVTVRFIDRRLKTTYNDNEELRNSFRSLTALSLVPLNHMIPSFPGRSTCVVHDRLAIIYDRL</sequence>
<proteinExistence type="predicted"/>
<gene>
    <name evidence="1" type="ORF">GIL414_LOCUS67593</name>
</gene>
<evidence type="ECO:0000313" key="2">
    <source>
        <dbReference type="Proteomes" id="UP000681720"/>
    </source>
</evidence>
<feature type="non-terminal residue" evidence="1">
    <location>
        <position position="1"/>
    </location>
</feature>
<reference evidence="1" key="1">
    <citation type="submission" date="2021-02" db="EMBL/GenBank/DDBJ databases">
        <authorList>
            <person name="Nowell W R."/>
        </authorList>
    </citation>
    <scope>NUCLEOTIDE SEQUENCE</scope>
</reference>
<accession>A0A8S3H0R4</accession>
<dbReference type="EMBL" id="CAJOBJ010326261">
    <property type="protein sequence ID" value="CAF5175655.1"/>
    <property type="molecule type" value="Genomic_DNA"/>
</dbReference>
<dbReference type="Proteomes" id="UP000681720">
    <property type="component" value="Unassembled WGS sequence"/>
</dbReference>